<feature type="signal peptide" evidence="1">
    <location>
        <begin position="1"/>
        <end position="24"/>
    </location>
</feature>
<dbReference type="InterPro" id="IPR000914">
    <property type="entry name" value="SBP_5_dom"/>
</dbReference>
<dbReference type="PANTHER" id="PTHR30290">
    <property type="entry name" value="PERIPLASMIC BINDING COMPONENT OF ABC TRANSPORTER"/>
    <property type="match status" value="1"/>
</dbReference>
<evidence type="ECO:0000313" key="4">
    <source>
        <dbReference type="Proteomes" id="UP000193711"/>
    </source>
</evidence>
<dbReference type="PROSITE" id="PS51257">
    <property type="entry name" value="PROKAR_LIPOPROTEIN"/>
    <property type="match status" value="1"/>
</dbReference>
<keyword evidence="1" id="KW-0732">Signal</keyword>
<dbReference type="GO" id="GO:0015833">
    <property type="term" value="P:peptide transport"/>
    <property type="evidence" value="ECO:0007669"/>
    <property type="project" value="TreeGrafter"/>
</dbReference>
<evidence type="ECO:0000256" key="1">
    <source>
        <dbReference type="SAM" id="SignalP"/>
    </source>
</evidence>
<gene>
    <name evidence="3" type="ORF">SAMN06295885_2413</name>
</gene>
<feature type="domain" description="Solute-binding protein family 5" evidence="2">
    <location>
        <begin position="80"/>
        <end position="423"/>
    </location>
</feature>
<dbReference type="GO" id="GO:0042597">
    <property type="term" value="C:periplasmic space"/>
    <property type="evidence" value="ECO:0007669"/>
    <property type="project" value="UniProtKB-ARBA"/>
</dbReference>
<evidence type="ECO:0000313" key="3">
    <source>
        <dbReference type="EMBL" id="SMH44702.1"/>
    </source>
</evidence>
<sequence length="508" mass="54766">MFRWKRLAAAAIAITTMVGLTSCAADSEGGSSDGSGGTLTLGAIQTLSTFAAADSYWANESPYMQAVYDTVLRAEPDGTITEGLASAWEYNEDSTVLTLTIRDGVTFSDGSTLDADAVAQNLIRFRDGTSPDTNKMADLADAVATDASTVTVTLKQANPTFLFYLTQNAGLVEAPSAFESADIQTVPVGSGPYELDAAKTVIGTSYAFTKRDGYWDEDSVHYDDLVINVYSDSTALVNAIKGGQVNAANTVDNNDLKEIEASGFTVNAFELNWTGLLLLDRDGTIAPALKDVRVRQAINYAFDKESLLTAIGQGYGTPTTQIFPTSSEGYDESLDDDYPYDPEKAKELLAEAGYPDGFELNMPSSSLVGSATFTLIQQQLSEVGITVTYTDAGNNFIADVLTPKFAATWLTLQQDPDWALINFELSENAIFNPFKNADPELATLIEAVRTADEAGYADAVKAVNTYTVENAWFAPWYRQQSSFVTDANTKVETQTGNAYPYLWNITPA</sequence>
<dbReference type="SUPFAM" id="SSF53850">
    <property type="entry name" value="Periplasmic binding protein-like II"/>
    <property type="match status" value="1"/>
</dbReference>
<dbReference type="STRING" id="1891671.SAMN06295885_2413"/>
<dbReference type="AlphaFoldDB" id="A0A1X7P276"/>
<protein>
    <submittedName>
        <fullName evidence="3">Peptide/nickel transport system substrate-binding protein</fullName>
    </submittedName>
</protein>
<organism evidence="3 4">
    <name type="scientific">Rathayibacter oskolensis</name>
    <dbReference type="NCBI Taxonomy" id="1891671"/>
    <lineage>
        <taxon>Bacteria</taxon>
        <taxon>Bacillati</taxon>
        <taxon>Actinomycetota</taxon>
        <taxon>Actinomycetes</taxon>
        <taxon>Micrococcales</taxon>
        <taxon>Microbacteriaceae</taxon>
        <taxon>Rathayibacter</taxon>
    </lineage>
</organism>
<feature type="chain" id="PRO_5011987669" evidence="1">
    <location>
        <begin position="25"/>
        <end position="508"/>
    </location>
</feature>
<dbReference type="PIRSF" id="PIRSF002741">
    <property type="entry name" value="MppA"/>
    <property type="match status" value="1"/>
</dbReference>
<dbReference type="Pfam" id="PF00496">
    <property type="entry name" value="SBP_bac_5"/>
    <property type="match status" value="1"/>
</dbReference>
<dbReference type="RefSeq" id="WP_085476821.1">
    <property type="nucleotide sequence ID" value="NZ_FXBM01000002.1"/>
</dbReference>
<dbReference type="InterPro" id="IPR039424">
    <property type="entry name" value="SBP_5"/>
</dbReference>
<dbReference type="GO" id="GO:0043190">
    <property type="term" value="C:ATP-binding cassette (ABC) transporter complex"/>
    <property type="evidence" value="ECO:0007669"/>
    <property type="project" value="InterPro"/>
</dbReference>
<dbReference type="Gene3D" id="3.10.105.10">
    <property type="entry name" value="Dipeptide-binding Protein, Domain 3"/>
    <property type="match status" value="1"/>
</dbReference>
<reference evidence="4" key="1">
    <citation type="submission" date="2017-04" db="EMBL/GenBank/DDBJ databases">
        <authorList>
            <person name="Varghese N."/>
            <person name="Submissions S."/>
        </authorList>
    </citation>
    <scope>NUCLEOTIDE SEQUENCE [LARGE SCALE GENOMIC DNA]</scope>
    <source>
        <strain evidence="4">VKM Ac-2121</strain>
    </source>
</reference>
<proteinExistence type="predicted"/>
<dbReference type="EMBL" id="FXBM01000002">
    <property type="protein sequence ID" value="SMH44702.1"/>
    <property type="molecule type" value="Genomic_DNA"/>
</dbReference>
<dbReference type="GO" id="GO:1904680">
    <property type="term" value="F:peptide transmembrane transporter activity"/>
    <property type="evidence" value="ECO:0007669"/>
    <property type="project" value="TreeGrafter"/>
</dbReference>
<dbReference type="OrthoDB" id="9803988at2"/>
<dbReference type="Proteomes" id="UP000193711">
    <property type="component" value="Unassembled WGS sequence"/>
</dbReference>
<keyword evidence="4" id="KW-1185">Reference proteome</keyword>
<dbReference type="InterPro" id="IPR030678">
    <property type="entry name" value="Peptide/Ni-bd"/>
</dbReference>
<dbReference type="Gene3D" id="3.40.190.10">
    <property type="entry name" value="Periplasmic binding protein-like II"/>
    <property type="match status" value="1"/>
</dbReference>
<name>A0A1X7P276_9MICO</name>
<accession>A0A1X7P276</accession>
<evidence type="ECO:0000259" key="2">
    <source>
        <dbReference type="Pfam" id="PF00496"/>
    </source>
</evidence>